<dbReference type="GO" id="GO:0003677">
    <property type="term" value="F:DNA binding"/>
    <property type="evidence" value="ECO:0007669"/>
    <property type="project" value="UniProtKB-KW"/>
</dbReference>
<dbReference type="PANTHER" id="PTHR46558:SF4">
    <property type="entry name" value="DNA-BIDING PHAGE PROTEIN"/>
    <property type="match status" value="1"/>
</dbReference>
<protein>
    <recommendedName>
        <fullName evidence="2">HTH cro/C1-type domain-containing protein</fullName>
    </recommendedName>
</protein>
<feature type="domain" description="HTH cro/C1-type" evidence="2">
    <location>
        <begin position="3"/>
        <end position="48"/>
    </location>
</feature>
<keyword evidence="4" id="KW-1185">Reference proteome</keyword>
<dbReference type="Proteomes" id="UP000681035">
    <property type="component" value="Chromosome"/>
</dbReference>
<dbReference type="Pfam" id="PF01381">
    <property type="entry name" value="HTH_3"/>
    <property type="match status" value="1"/>
</dbReference>
<dbReference type="SUPFAM" id="SSF47413">
    <property type="entry name" value="lambda repressor-like DNA-binding domains"/>
    <property type="match status" value="1"/>
</dbReference>
<organism evidence="3 4">
    <name type="scientific">Vescimonas coprocola</name>
    <dbReference type="NCBI Taxonomy" id="2714355"/>
    <lineage>
        <taxon>Bacteria</taxon>
        <taxon>Bacillati</taxon>
        <taxon>Bacillota</taxon>
        <taxon>Clostridia</taxon>
        <taxon>Eubacteriales</taxon>
        <taxon>Oscillospiraceae</taxon>
        <taxon>Vescimonas</taxon>
    </lineage>
</organism>
<dbReference type="InterPro" id="IPR001387">
    <property type="entry name" value="Cro/C1-type_HTH"/>
</dbReference>
<dbReference type="KEGG" id="vcop:MM50RIKEN_13460"/>
<evidence type="ECO:0000313" key="4">
    <source>
        <dbReference type="Proteomes" id="UP000681035"/>
    </source>
</evidence>
<dbReference type="InterPro" id="IPR010982">
    <property type="entry name" value="Lambda_DNA-bd_dom_sf"/>
</dbReference>
<proteinExistence type="predicted"/>
<evidence type="ECO:0000259" key="2">
    <source>
        <dbReference type="PROSITE" id="PS50943"/>
    </source>
</evidence>
<dbReference type="SMART" id="SM00530">
    <property type="entry name" value="HTH_XRE"/>
    <property type="match status" value="1"/>
</dbReference>
<evidence type="ECO:0000256" key="1">
    <source>
        <dbReference type="ARBA" id="ARBA00023125"/>
    </source>
</evidence>
<evidence type="ECO:0000313" key="3">
    <source>
        <dbReference type="EMBL" id="BCK81583.1"/>
    </source>
</evidence>
<dbReference type="PANTHER" id="PTHR46558">
    <property type="entry name" value="TRACRIPTIONAL REGULATORY PROTEIN-RELATED-RELATED"/>
    <property type="match status" value="1"/>
</dbReference>
<dbReference type="EMBL" id="AP023418">
    <property type="protein sequence ID" value="BCK81583.1"/>
    <property type="molecule type" value="Genomic_DNA"/>
</dbReference>
<name>A0A810QAJ3_9FIRM</name>
<sequence>MELSQRQLAALVGVGKTTIGEIERGERLPNVVTAIRIAKALHTTVEELWSEDYYGQ</sequence>
<reference evidence="3" key="1">
    <citation type="submission" date="2020-09" db="EMBL/GenBank/DDBJ databases">
        <title>New species isolated from human feces.</title>
        <authorList>
            <person name="Kitahara M."/>
            <person name="Shigeno Y."/>
            <person name="Shime M."/>
            <person name="Matsumoto Y."/>
            <person name="Nakamura S."/>
            <person name="Motooka D."/>
            <person name="Fukuoka S."/>
            <person name="Nishikawa H."/>
            <person name="Benno Y."/>
        </authorList>
    </citation>
    <scope>NUCLEOTIDE SEQUENCE</scope>
    <source>
        <strain evidence="3">MM50</strain>
    </source>
</reference>
<accession>A0A810QAJ3</accession>
<dbReference type="AlphaFoldDB" id="A0A810QAJ3"/>
<gene>
    <name evidence="3" type="ORF">MM50RIKEN_13460</name>
</gene>
<dbReference type="Gene3D" id="1.10.260.40">
    <property type="entry name" value="lambda repressor-like DNA-binding domains"/>
    <property type="match status" value="1"/>
</dbReference>
<dbReference type="PROSITE" id="PS50943">
    <property type="entry name" value="HTH_CROC1"/>
    <property type="match status" value="1"/>
</dbReference>
<dbReference type="CDD" id="cd00093">
    <property type="entry name" value="HTH_XRE"/>
    <property type="match status" value="1"/>
</dbReference>
<keyword evidence="1" id="KW-0238">DNA-binding</keyword>